<dbReference type="InterPro" id="IPR036388">
    <property type="entry name" value="WH-like_DNA-bd_sf"/>
</dbReference>
<dbReference type="Gene3D" id="3.30.420.40">
    <property type="match status" value="2"/>
</dbReference>
<evidence type="ECO:0000313" key="3">
    <source>
        <dbReference type="EMBL" id="QSB16399.1"/>
    </source>
</evidence>
<evidence type="ECO:0000313" key="4">
    <source>
        <dbReference type="Proteomes" id="UP000662857"/>
    </source>
</evidence>
<evidence type="ECO:0000256" key="1">
    <source>
        <dbReference type="ARBA" id="ARBA00006479"/>
    </source>
</evidence>
<gene>
    <name evidence="3" type="ORF">JQS43_09020</name>
</gene>
<dbReference type="InterPro" id="IPR043129">
    <property type="entry name" value="ATPase_NBD"/>
</dbReference>
<dbReference type="EMBL" id="CP070499">
    <property type="protein sequence ID" value="QSB16399.1"/>
    <property type="molecule type" value="Genomic_DNA"/>
</dbReference>
<dbReference type="Pfam" id="PF00480">
    <property type="entry name" value="ROK"/>
    <property type="match status" value="1"/>
</dbReference>
<name>A0A895YLP1_9ACTN</name>
<dbReference type="Pfam" id="PF12802">
    <property type="entry name" value="MarR_2"/>
    <property type="match status" value="1"/>
</dbReference>
<dbReference type="KEGG" id="nhy:JQS43_09020"/>
<organism evidence="3 4">
    <name type="scientific">Natronosporangium hydrolyticum</name>
    <dbReference type="NCBI Taxonomy" id="2811111"/>
    <lineage>
        <taxon>Bacteria</taxon>
        <taxon>Bacillati</taxon>
        <taxon>Actinomycetota</taxon>
        <taxon>Actinomycetes</taxon>
        <taxon>Micromonosporales</taxon>
        <taxon>Micromonosporaceae</taxon>
        <taxon>Natronosporangium</taxon>
    </lineage>
</organism>
<dbReference type="CDD" id="cd24076">
    <property type="entry name" value="ASKHA_ATPase_ROK_BsXylR-like"/>
    <property type="match status" value="1"/>
</dbReference>
<dbReference type="Proteomes" id="UP000662857">
    <property type="component" value="Chromosome"/>
</dbReference>
<dbReference type="InterPro" id="IPR036390">
    <property type="entry name" value="WH_DNA-bd_sf"/>
</dbReference>
<dbReference type="PANTHER" id="PTHR18964">
    <property type="entry name" value="ROK (REPRESSOR, ORF, KINASE) FAMILY"/>
    <property type="match status" value="1"/>
</dbReference>
<comment type="similarity">
    <text evidence="1">Belongs to the ROK (NagC/XylR) family.</text>
</comment>
<dbReference type="SUPFAM" id="SSF46785">
    <property type="entry name" value="Winged helix' DNA-binding domain"/>
    <property type="match status" value="1"/>
</dbReference>
<dbReference type="SUPFAM" id="SSF53067">
    <property type="entry name" value="Actin-like ATPase domain"/>
    <property type="match status" value="1"/>
</dbReference>
<evidence type="ECO:0000259" key="2">
    <source>
        <dbReference type="Pfam" id="PF12802"/>
    </source>
</evidence>
<dbReference type="InterPro" id="IPR000600">
    <property type="entry name" value="ROK"/>
</dbReference>
<dbReference type="Gene3D" id="1.10.10.10">
    <property type="entry name" value="Winged helix-like DNA-binding domain superfamily/Winged helix DNA-binding domain"/>
    <property type="match status" value="1"/>
</dbReference>
<feature type="domain" description="HTH marR-type" evidence="2">
    <location>
        <begin position="28"/>
        <end position="70"/>
    </location>
</feature>
<dbReference type="PANTHER" id="PTHR18964:SF149">
    <property type="entry name" value="BIFUNCTIONAL UDP-N-ACETYLGLUCOSAMINE 2-EPIMERASE_N-ACETYLMANNOSAMINE KINASE"/>
    <property type="match status" value="1"/>
</dbReference>
<sequence>MGPTLITPLSTPQPADFADVRATNLAVALRYVRAHAPCSRADIAAATGLNKATVSSLVTDLLERRLVTETGLTEHRIGRPATMLMLDNTYAAVGLEVNTDHLTAVALDLAGERLLSWRRSFPGATATPGKTISALTALARRALNRVAAEDRRLLGVTVGVPGLVEPDGVVSVAPSLGWRDVDLRGQLARSLPTDTTFPVSVDNDANLAATAEYRWGDHAGAGHLAYLTGQTGIGAGIIVDGQLLRGARGLAGELGHLPLDPAGPVCGCGRRGCLEALTGVGALLRRADPESFIDGVPSDWEPELTELIRRAKAEEKEVTAALTEVGGWLGHAAGVLANLLNPEVIMLGGYFVPLAPWLLPAARAQLALRALAPDAGGAQLVAGTLGHDATAIGGAAKILAAVDAGHLPTAE</sequence>
<proteinExistence type="inferred from homology"/>
<accession>A0A895YLP1</accession>
<dbReference type="GO" id="GO:0003700">
    <property type="term" value="F:DNA-binding transcription factor activity"/>
    <property type="evidence" value="ECO:0007669"/>
    <property type="project" value="InterPro"/>
</dbReference>
<keyword evidence="4" id="KW-1185">Reference proteome</keyword>
<reference evidence="3" key="1">
    <citation type="submission" date="2021-02" db="EMBL/GenBank/DDBJ databases">
        <title>Natrosporangium hydrolyticum gen. nov., sp. nov, a haloalkaliphilic actinobacterium from a soda solonchak soil.</title>
        <authorList>
            <person name="Sorokin D.Y."/>
            <person name="Khijniak T.V."/>
            <person name="Zakharycheva A.P."/>
            <person name="Boueva O.V."/>
            <person name="Ariskina E.V."/>
            <person name="Hahnke R.L."/>
            <person name="Bunk B."/>
            <person name="Sproer C."/>
            <person name="Schumann P."/>
            <person name="Evtushenko L.I."/>
            <person name="Kublanov I.V."/>
        </authorList>
    </citation>
    <scope>NUCLEOTIDE SEQUENCE</scope>
    <source>
        <strain evidence="3">DSM 106523</strain>
    </source>
</reference>
<dbReference type="AlphaFoldDB" id="A0A895YLP1"/>
<dbReference type="InterPro" id="IPR000835">
    <property type="entry name" value="HTH_MarR-typ"/>
</dbReference>
<protein>
    <submittedName>
        <fullName evidence="3">ROK family transcriptional regulator</fullName>
    </submittedName>
</protein>